<evidence type="ECO:0000313" key="7">
    <source>
        <dbReference type="Proteomes" id="UP000236173"/>
    </source>
</evidence>
<feature type="domain" description="Sugar-binding" evidence="5">
    <location>
        <begin position="404"/>
        <end position="514"/>
    </location>
</feature>
<comment type="similarity">
    <text evidence="1">Belongs to the SorC transcriptional regulatory family.</text>
</comment>
<feature type="domain" description="Sugar-binding" evidence="5">
    <location>
        <begin position="536"/>
        <end position="650"/>
    </location>
</feature>
<name>A0A2H5XD74_9BACT</name>
<keyword evidence="3" id="KW-0238">DNA-binding</keyword>
<dbReference type="InterPro" id="IPR007324">
    <property type="entry name" value="Sugar-bd_dom_put"/>
</dbReference>
<sequence length="655" mass="73401">MRRRQMSAVSWRELYRVIYLKNALGLHQPKELLQRLRALLPYRDWSVWQLRRFIARALEDPRSDTLLSVTIAPPTCKTLSSRLCEALEGITEAIIIPSMSTVDPASLDDYLGLAAAMTFCPRFQNGQGIGLSDGRAVAVMAMMLPSLLAADITLRLYALSRLDVEQFGFTAEGIVSEAIARYRWNWRSGSVGTPVKSLWEGYLDPAYADPEKLDYCFIAVKPLRSSECSPTSSPAMSKPVAEMLLYRFCSDGLPPAGYHIRHGKTISLSVLRTMVRNGKTVALLAGGCKAADALLAIYRAQRVGGLLFNTLVTDEECAQALLQRLKVTDHDQSDKTWQRYRQRFWAAHLRFAATDRCRTHQEIAHRLKLNPHTVSRLLHEAQWSTDTSKPLLQVQVIHPFPQPTHWLDLEMALLRHLHLLEVRVVQPARDEWVYHSVGEAAAQLLMEWLKTAQYFSVGIGAGRTMRAFTEALQLPHLLETLPQLRSLTFWALHSGPSHKITYSAGSAHLLHSVAMRCFDTGGSERISCRLWQPHLAPHMDAIFVGVGVLDNDERTYLQTVMGLRPEQISTAVGTVLNQPFDDHGRPLCRNLSPNVTVLPLRQLQRWVRQGKLVVAVTCGAHKAAAVLAAFKGNLFNCLVTDRACAEALLNLVKPY</sequence>
<evidence type="ECO:0000256" key="4">
    <source>
        <dbReference type="ARBA" id="ARBA00023163"/>
    </source>
</evidence>
<organism evidence="6 7">
    <name type="scientific">Candidatus Fervidibacter japonicus</name>
    <dbReference type="NCBI Taxonomy" id="2035412"/>
    <lineage>
        <taxon>Bacteria</taxon>
        <taxon>Candidatus Fervidibacterota</taxon>
        <taxon>Candidatus Fervidibacter</taxon>
    </lineage>
</organism>
<dbReference type="Proteomes" id="UP000236173">
    <property type="component" value="Unassembled WGS sequence"/>
</dbReference>
<evidence type="ECO:0000256" key="1">
    <source>
        <dbReference type="ARBA" id="ARBA00010466"/>
    </source>
</evidence>
<keyword evidence="2" id="KW-0805">Transcription regulation</keyword>
<gene>
    <name evidence="6" type="primary">lsrR_4</name>
    <name evidence="6" type="ORF">HRbin17_01660</name>
</gene>
<dbReference type="EMBL" id="BEHT01000021">
    <property type="protein sequence ID" value="GBC99139.1"/>
    <property type="molecule type" value="Genomic_DNA"/>
</dbReference>
<evidence type="ECO:0000256" key="3">
    <source>
        <dbReference type="ARBA" id="ARBA00023125"/>
    </source>
</evidence>
<dbReference type="PANTHER" id="PTHR34294:SF1">
    <property type="entry name" value="TRANSCRIPTIONAL REGULATOR LSRR"/>
    <property type="match status" value="1"/>
</dbReference>
<dbReference type="AlphaFoldDB" id="A0A2H5XD74"/>
<keyword evidence="4" id="KW-0804">Transcription</keyword>
<dbReference type="Pfam" id="PF04198">
    <property type="entry name" value="Sugar-bind"/>
    <property type="match status" value="2"/>
</dbReference>
<reference evidence="7" key="1">
    <citation type="submission" date="2017-09" db="EMBL/GenBank/DDBJ databases">
        <title>Metaegenomics of thermophilic ammonia-oxidizing enrichment culture.</title>
        <authorList>
            <person name="Kato S."/>
            <person name="Suzuki K."/>
        </authorList>
    </citation>
    <scope>NUCLEOTIDE SEQUENCE [LARGE SCALE GENOMIC DNA]</scope>
</reference>
<evidence type="ECO:0000313" key="6">
    <source>
        <dbReference type="EMBL" id="GBC99139.1"/>
    </source>
</evidence>
<dbReference type="SUPFAM" id="SSF100950">
    <property type="entry name" value="NagB/RpiA/CoA transferase-like"/>
    <property type="match status" value="2"/>
</dbReference>
<proteinExistence type="inferred from homology"/>
<evidence type="ECO:0000256" key="2">
    <source>
        <dbReference type="ARBA" id="ARBA00023015"/>
    </source>
</evidence>
<dbReference type="GO" id="GO:0003677">
    <property type="term" value="F:DNA binding"/>
    <property type="evidence" value="ECO:0007669"/>
    <property type="project" value="UniProtKB-KW"/>
</dbReference>
<dbReference type="PANTHER" id="PTHR34294">
    <property type="entry name" value="TRANSCRIPTIONAL REGULATOR-RELATED"/>
    <property type="match status" value="1"/>
</dbReference>
<accession>A0A2H5XD74</accession>
<dbReference type="GO" id="GO:0030246">
    <property type="term" value="F:carbohydrate binding"/>
    <property type="evidence" value="ECO:0007669"/>
    <property type="project" value="InterPro"/>
</dbReference>
<protein>
    <submittedName>
        <fullName evidence="6">Transcriptional regulator LsrR</fullName>
    </submittedName>
</protein>
<evidence type="ECO:0000259" key="5">
    <source>
        <dbReference type="Pfam" id="PF04198"/>
    </source>
</evidence>
<dbReference type="InterPro" id="IPR051054">
    <property type="entry name" value="SorC_transcr_regulators"/>
</dbReference>
<dbReference type="Gene3D" id="3.40.50.1360">
    <property type="match status" value="4"/>
</dbReference>
<dbReference type="InterPro" id="IPR037171">
    <property type="entry name" value="NagB/RpiA_transferase-like"/>
</dbReference>
<comment type="caution">
    <text evidence="6">The sequence shown here is derived from an EMBL/GenBank/DDBJ whole genome shotgun (WGS) entry which is preliminary data.</text>
</comment>